<evidence type="ECO:0000313" key="1">
    <source>
        <dbReference type="EMBL" id="KAF9780519.1"/>
    </source>
</evidence>
<dbReference type="Proteomes" id="UP000736335">
    <property type="component" value="Unassembled WGS sequence"/>
</dbReference>
<comment type="caution">
    <text evidence="1">The sequence shown here is derived from an EMBL/GenBank/DDBJ whole genome shotgun (WGS) entry which is preliminary data.</text>
</comment>
<gene>
    <name evidence="1" type="ORF">BJ322DRAFT_982020</name>
</gene>
<evidence type="ECO:0000313" key="2">
    <source>
        <dbReference type="Proteomes" id="UP000736335"/>
    </source>
</evidence>
<sequence length="65" mass="7911">ERKIMHSTHDKYFINLHALHNAWRLREVLPRNLTEPVPYVDNREEFHHTMARKLQKANPKKRARA</sequence>
<dbReference type="AlphaFoldDB" id="A0A9P6H739"/>
<feature type="non-terminal residue" evidence="1">
    <location>
        <position position="65"/>
    </location>
</feature>
<name>A0A9P6H739_9AGAM</name>
<dbReference type="OrthoDB" id="2246127at2759"/>
<reference evidence="1" key="1">
    <citation type="journal article" date="2020" name="Nat. Commun.">
        <title>Large-scale genome sequencing of mycorrhizal fungi provides insights into the early evolution of symbiotic traits.</title>
        <authorList>
            <person name="Miyauchi S."/>
            <person name="Kiss E."/>
            <person name="Kuo A."/>
            <person name="Drula E."/>
            <person name="Kohler A."/>
            <person name="Sanchez-Garcia M."/>
            <person name="Morin E."/>
            <person name="Andreopoulos B."/>
            <person name="Barry K.W."/>
            <person name="Bonito G."/>
            <person name="Buee M."/>
            <person name="Carver A."/>
            <person name="Chen C."/>
            <person name="Cichocki N."/>
            <person name="Clum A."/>
            <person name="Culley D."/>
            <person name="Crous P.W."/>
            <person name="Fauchery L."/>
            <person name="Girlanda M."/>
            <person name="Hayes R.D."/>
            <person name="Keri Z."/>
            <person name="LaButti K."/>
            <person name="Lipzen A."/>
            <person name="Lombard V."/>
            <person name="Magnuson J."/>
            <person name="Maillard F."/>
            <person name="Murat C."/>
            <person name="Nolan M."/>
            <person name="Ohm R.A."/>
            <person name="Pangilinan J."/>
            <person name="Pereira M.F."/>
            <person name="Perotto S."/>
            <person name="Peter M."/>
            <person name="Pfister S."/>
            <person name="Riley R."/>
            <person name="Sitrit Y."/>
            <person name="Stielow J.B."/>
            <person name="Szollosi G."/>
            <person name="Zifcakova L."/>
            <person name="Stursova M."/>
            <person name="Spatafora J.W."/>
            <person name="Tedersoo L."/>
            <person name="Vaario L.M."/>
            <person name="Yamada A."/>
            <person name="Yan M."/>
            <person name="Wang P."/>
            <person name="Xu J."/>
            <person name="Bruns T."/>
            <person name="Baldrian P."/>
            <person name="Vilgalys R."/>
            <person name="Dunand C."/>
            <person name="Henrissat B."/>
            <person name="Grigoriev I.V."/>
            <person name="Hibbett D."/>
            <person name="Nagy L.G."/>
            <person name="Martin F.M."/>
        </authorList>
    </citation>
    <scope>NUCLEOTIDE SEQUENCE</scope>
    <source>
        <strain evidence="1">UH-Tt-Lm1</strain>
    </source>
</reference>
<protein>
    <submittedName>
        <fullName evidence="1">Uncharacterized protein</fullName>
    </submittedName>
</protein>
<dbReference type="EMBL" id="WIUZ02000016">
    <property type="protein sequence ID" value="KAF9780519.1"/>
    <property type="molecule type" value="Genomic_DNA"/>
</dbReference>
<reference evidence="1" key="2">
    <citation type="submission" date="2020-11" db="EMBL/GenBank/DDBJ databases">
        <authorList>
            <consortium name="DOE Joint Genome Institute"/>
            <person name="Kuo A."/>
            <person name="Miyauchi S."/>
            <person name="Kiss E."/>
            <person name="Drula E."/>
            <person name="Kohler A."/>
            <person name="Sanchez-Garcia M."/>
            <person name="Andreopoulos B."/>
            <person name="Barry K.W."/>
            <person name="Bonito G."/>
            <person name="Buee M."/>
            <person name="Carver A."/>
            <person name="Chen C."/>
            <person name="Cichocki N."/>
            <person name="Clum A."/>
            <person name="Culley D."/>
            <person name="Crous P.W."/>
            <person name="Fauchery L."/>
            <person name="Girlanda M."/>
            <person name="Hayes R."/>
            <person name="Keri Z."/>
            <person name="Labutti K."/>
            <person name="Lipzen A."/>
            <person name="Lombard V."/>
            <person name="Magnuson J."/>
            <person name="Maillard F."/>
            <person name="Morin E."/>
            <person name="Murat C."/>
            <person name="Nolan M."/>
            <person name="Ohm R."/>
            <person name="Pangilinan J."/>
            <person name="Pereira M."/>
            <person name="Perotto S."/>
            <person name="Peter M."/>
            <person name="Riley R."/>
            <person name="Sitrit Y."/>
            <person name="Stielow B."/>
            <person name="Szollosi G."/>
            <person name="Zifcakova L."/>
            <person name="Stursova M."/>
            <person name="Spatafora J.W."/>
            <person name="Tedersoo L."/>
            <person name="Vaario L.-M."/>
            <person name="Yamada A."/>
            <person name="Yan M."/>
            <person name="Wang P."/>
            <person name="Xu J."/>
            <person name="Bruns T."/>
            <person name="Baldrian P."/>
            <person name="Vilgalys R."/>
            <person name="Henrissat B."/>
            <person name="Grigoriev I.V."/>
            <person name="Hibbett D."/>
            <person name="Nagy L.G."/>
            <person name="Martin F.M."/>
        </authorList>
    </citation>
    <scope>NUCLEOTIDE SEQUENCE</scope>
    <source>
        <strain evidence="1">UH-Tt-Lm1</strain>
    </source>
</reference>
<proteinExistence type="predicted"/>
<accession>A0A9P6H739</accession>
<organism evidence="1 2">
    <name type="scientific">Thelephora terrestris</name>
    <dbReference type="NCBI Taxonomy" id="56493"/>
    <lineage>
        <taxon>Eukaryota</taxon>
        <taxon>Fungi</taxon>
        <taxon>Dikarya</taxon>
        <taxon>Basidiomycota</taxon>
        <taxon>Agaricomycotina</taxon>
        <taxon>Agaricomycetes</taxon>
        <taxon>Thelephorales</taxon>
        <taxon>Thelephoraceae</taxon>
        <taxon>Thelephora</taxon>
    </lineage>
</organism>
<keyword evidence="2" id="KW-1185">Reference proteome</keyword>
<feature type="non-terminal residue" evidence="1">
    <location>
        <position position="1"/>
    </location>
</feature>